<protein>
    <recommendedName>
        <fullName evidence="6">alpha-1,2-Mannosidase</fullName>
        <ecNumber evidence="6">3.2.1.-</ecNumber>
    </recommendedName>
</protein>
<dbReference type="GO" id="GO:0004571">
    <property type="term" value="F:mannosyl-oligosaccharide 1,2-alpha-mannosidase activity"/>
    <property type="evidence" value="ECO:0007669"/>
    <property type="project" value="InterPro"/>
</dbReference>
<evidence type="ECO:0000256" key="6">
    <source>
        <dbReference type="RuleBase" id="RU361193"/>
    </source>
</evidence>
<dbReference type="PANTHER" id="PTHR11742:SF103">
    <property type="entry name" value="ENDOPLASMIC RETICULUM MANNOSIDASE MNL2-RELATED"/>
    <property type="match status" value="1"/>
</dbReference>
<organism evidence="7 8">
    <name type="scientific">Rhizopus stolonifer</name>
    <name type="common">Rhizopus nigricans</name>
    <dbReference type="NCBI Taxonomy" id="4846"/>
    <lineage>
        <taxon>Eukaryota</taxon>
        <taxon>Fungi</taxon>
        <taxon>Fungi incertae sedis</taxon>
        <taxon>Mucoromycota</taxon>
        <taxon>Mucoromycotina</taxon>
        <taxon>Mucoromycetes</taxon>
        <taxon>Mucorales</taxon>
        <taxon>Mucorineae</taxon>
        <taxon>Rhizopodaceae</taxon>
        <taxon>Rhizopus</taxon>
    </lineage>
</organism>
<evidence type="ECO:0000313" key="8">
    <source>
        <dbReference type="Proteomes" id="UP000253551"/>
    </source>
</evidence>
<keyword evidence="8" id="KW-1185">Reference proteome</keyword>
<evidence type="ECO:0000313" key="7">
    <source>
        <dbReference type="EMBL" id="RCH97230.1"/>
    </source>
</evidence>
<comment type="pathway">
    <text evidence="2">Protein modification; protein glycosylation.</text>
</comment>
<comment type="caution">
    <text evidence="7">The sequence shown here is derived from an EMBL/GenBank/DDBJ whole genome shotgun (WGS) entry which is preliminary data.</text>
</comment>
<dbReference type="GO" id="GO:0005975">
    <property type="term" value="P:carbohydrate metabolic process"/>
    <property type="evidence" value="ECO:0007669"/>
    <property type="project" value="InterPro"/>
</dbReference>
<evidence type="ECO:0000256" key="5">
    <source>
        <dbReference type="ARBA" id="ARBA00023157"/>
    </source>
</evidence>
<dbReference type="OrthoDB" id="8118055at2759"/>
<dbReference type="Gene3D" id="1.50.10.10">
    <property type="match status" value="1"/>
</dbReference>
<sequence length="291" mass="33124">MVLSYTTRIPKKWRVILLVLSVVLVLGQIWVITNPSSLSTATVSLKEVDTIIDHQRPLTNSFEQEPMKKIQPPKKQSILLGFGGYLSKLPKLQHDFKKEPLAFTKLRERRRKAIKQSFVHGWSGYKKYAFGHDELKPLSNKSKDPFGGWGATMVDALSTLAVMELHEEFQSVLPRINKINFKVNDNISVFETIIRYLGGFISAYELSERKNDVLLQKAEKLAQELLPAFDTPSGLPHHYWNPVLKEPDNDRTLIAEVGTVQLEFMMLSQLTGNPIYGQKAQEITNFLDNMG</sequence>
<name>A0A367K4Z6_RHIST</name>
<dbReference type="InterPro" id="IPR036026">
    <property type="entry name" value="Seven-hairpin_glycosidases"/>
</dbReference>
<reference evidence="7 8" key="1">
    <citation type="journal article" date="2018" name="G3 (Bethesda)">
        <title>Phylogenetic and Phylogenomic Definition of Rhizopus Species.</title>
        <authorList>
            <person name="Gryganskyi A.P."/>
            <person name="Golan J."/>
            <person name="Dolatabadi S."/>
            <person name="Mondo S."/>
            <person name="Robb S."/>
            <person name="Idnurm A."/>
            <person name="Muszewska A."/>
            <person name="Steczkiewicz K."/>
            <person name="Masonjones S."/>
            <person name="Liao H.L."/>
            <person name="Gajdeczka M.T."/>
            <person name="Anike F."/>
            <person name="Vuek A."/>
            <person name="Anishchenko I.M."/>
            <person name="Voigt K."/>
            <person name="de Hoog G.S."/>
            <person name="Smith M.E."/>
            <person name="Heitman J."/>
            <person name="Vilgalys R."/>
            <person name="Stajich J.E."/>
        </authorList>
    </citation>
    <scope>NUCLEOTIDE SEQUENCE [LARGE SCALE GENOMIC DNA]</scope>
    <source>
        <strain evidence="7 8">LSU 92-RS-03</strain>
    </source>
</reference>
<dbReference type="GO" id="GO:0036503">
    <property type="term" value="P:ERAD pathway"/>
    <property type="evidence" value="ECO:0007669"/>
    <property type="project" value="UniProtKB-ARBA"/>
</dbReference>
<accession>A0A367K4Z6</accession>
<dbReference type="GO" id="GO:0005783">
    <property type="term" value="C:endoplasmic reticulum"/>
    <property type="evidence" value="ECO:0007669"/>
    <property type="project" value="TreeGrafter"/>
</dbReference>
<gene>
    <name evidence="7" type="ORF">CU098_000627</name>
</gene>
<keyword evidence="5" id="KW-1015">Disulfide bond</keyword>
<dbReference type="AlphaFoldDB" id="A0A367K4Z6"/>
<dbReference type="Proteomes" id="UP000253551">
    <property type="component" value="Unassembled WGS sequence"/>
</dbReference>
<proteinExistence type="inferred from homology"/>
<dbReference type="EMBL" id="PJQM01002207">
    <property type="protein sequence ID" value="RCH97230.1"/>
    <property type="molecule type" value="Genomic_DNA"/>
</dbReference>
<comment type="similarity">
    <text evidence="3 6">Belongs to the glycosyl hydrolase 47 family.</text>
</comment>
<keyword evidence="6" id="KW-0326">Glycosidase</keyword>
<comment type="cofactor">
    <cofactor evidence="1">
        <name>Ca(2+)</name>
        <dbReference type="ChEBI" id="CHEBI:29108"/>
    </cofactor>
</comment>
<dbReference type="STRING" id="4846.A0A367K4Z6"/>
<dbReference type="SUPFAM" id="SSF48225">
    <property type="entry name" value="Seven-hairpin glycosidases"/>
    <property type="match status" value="1"/>
</dbReference>
<keyword evidence="4 6" id="KW-0378">Hydrolase</keyword>
<evidence type="ECO:0000256" key="3">
    <source>
        <dbReference type="ARBA" id="ARBA00007658"/>
    </source>
</evidence>
<evidence type="ECO:0000256" key="4">
    <source>
        <dbReference type="ARBA" id="ARBA00022801"/>
    </source>
</evidence>
<dbReference type="Pfam" id="PF01532">
    <property type="entry name" value="Glyco_hydro_47"/>
    <property type="match status" value="1"/>
</dbReference>
<dbReference type="PRINTS" id="PR00747">
    <property type="entry name" value="GLYHDRLASE47"/>
</dbReference>
<dbReference type="InterPro" id="IPR050749">
    <property type="entry name" value="Glycosyl_Hydrolase_47"/>
</dbReference>
<dbReference type="EC" id="3.2.1.-" evidence="6"/>
<dbReference type="GO" id="GO:0005509">
    <property type="term" value="F:calcium ion binding"/>
    <property type="evidence" value="ECO:0007669"/>
    <property type="project" value="InterPro"/>
</dbReference>
<evidence type="ECO:0000256" key="1">
    <source>
        <dbReference type="ARBA" id="ARBA00001913"/>
    </source>
</evidence>
<feature type="non-terminal residue" evidence="7">
    <location>
        <position position="291"/>
    </location>
</feature>
<dbReference type="PANTHER" id="PTHR11742">
    <property type="entry name" value="MANNOSYL-OLIGOSACCHARIDE ALPHA-1,2-MANNOSIDASE-RELATED"/>
    <property type="match status" value="1"/>
</dbReference>
<dbReference type="GO" id="GO:0016020">
    <property type="term" value="C:membrane"/>
    <property type="evidence" value="ECO:0007669"/>
    <property type="project" value="InterPro"/>
</dbReference>
<dbReference type="InterPro" id="IPR001382">
    <property type="entry name" value="Glyco_hydro_47"/>
</dbReference>
<evidence type="ECO:0000256" key="2">
    <source>
        <dbReference type="ARBA" id="ARBA00004922"/>
    </source>
</evidence>
<dbReference type="InterPro" id="IPR012341">
    <property type="entry name" value="6hp_glycosidase-like_sf"/>
</dbReference>